<reference evidence="7" key="1">
    <citation type="journal article" date="2016" name="Appl. Microbiol. Biotechnol.">
        <title>Adhesion of the genome-sequenced Lactococcus lactis subsp. cremoris IBB477 strain is mediated by specific molecular determinants.</title>
        <authorList>
            <person name="Radziwill-Bienkowska J.M."/>
            <person name="Le D.T."/>
            <person name="Szczesny P."/>
            <person name="Duviau M.P."/>
            <person name="Aleksandrzak-Piekarczyk T."/>
            <person name="Loubiere P."/>
            <person name="Mercier-Bonin M."/>
            <person name="Bardowski J.K."/>
            <person name="Kowalczyk M."/>
        </authorList>
    </citation>
    <scope>NUCLEOTIDE SEQUENCE [LARGE SCALE GENOMIC DNA]</scope>
    <source>
        <strain evidence="7">IBB477</strain>
        <plasmid evidence="7">pIBB477c</plasmid>
    </source>
</reference>
<dbReference type="GO" id="GO:0003684">
    <property type="term" value="F:damaged DNA binding"/>
    <property type="evidence" value="ECO:0007669"/>
    <property type="project" value="InterPro"/>
</dbReference>
<feature type="domain" description="UmuC" evidence="6">
    <location>
        <begin position="20"/>
        <end position="254"/>
    </location>
</feature>
<accession>A0A1E7G0A6</accession>
<dbReference type="InterPro" id="IPR050116">
    <property type="entry name" value="DNA_polymerase-Y"/>
</dbReference>
<evidence type="ECO:0000256" key="3">
    <source>
        <dbReference type="ARBA" id="ARBA00022695"/>
    </source>
</evidence>
<protein>
    <submittedName>
        <fullName evidence="7">DNA polymerase</fullName>
    </submittedName>
</protein>
<name>A0A1E7G0A6_LACLC</name>
<comment type="caution">
    <text evidence="7">The sequence shown here is derived from an EMBL/GenBank/DDBJ whole genome shotgun (WGS) entry which is preliminary data.</text>
</comment>
<evidence type="ECO:0000256" key="2">
    <source>
        <dbReference type="ARBA" id="ARBA00022457"/>
    </source>
</evidence>
<dbReference type="AlphaFoldDB" id="A0A1E7G0A6"/>
<dbReference type="InterPro" id="IPR043128">
    <property type="entry name" value="Rev_trsase/Diguanyl_cyclase"/>
</dbReference>
<keyword evidence="7" id="KW-0614">Plasmid</keyword>
<proteinExistence type="inferred from homology"/>
<dbReference type="GO" id="GO:0005829">
    <property type="term" value="C:cytosol"/>
    <property type="evidence" value="ECO:0007669"/>
    <property type="project" value="TreeGrafter"/>
</dbReference>
<evidence type="ECO:0000256" key="1">
    <source>
        <dbReference type="ARBA" id="ARBA00010945"/>
    </source>
</evidence>
<keyword evidence="2" id="KW-0515">Mutator protein</keyword>
<dbReference type="Gene3D" id="3.30.1490.100">
    <property type="entry name" value="DNA polymerase, Y-family, little finger domain"/>
    <property type="match status" value="1"/>
</dbReference>
<dbReference type="InterPro" id="IPR001126">
    <property type="entry name" value="UmuC"/>
</dbReference>
<dbReference type="GO" id="GO:0009432">
    <property type="term" value="P:SOS response"/>
    <property type="evidence" value="ECO:0007669"/>
    <property type="project" value="TreeGrafter"/>
</dbReference>
<dbReference type="PROSITE" id="PS50173">
    <property type="entry name" value="UMUC"/>
    <property type="match status" value="1"/>
</dbReference>
<dbReference type="Gene3D" id="3.30.70.270">
    <property type="match status" value="1"/>
</dbReference>
<dbReference type="Pfam" id="PF11799">
    <property type="entry name" value="IMS_C"/>
    <property type="match status" value="1"/>
</dbReference>
<dbReference type="Gene3D" id="1.10.150.20">
    <property type="entry name" value="5' to 3' exonuclease, C-terminal subdomain"/>
    <property type="match status" value="1"/>
</dbReference>
<dbReference type="Pfam" id="PF00817">
    <property type="entry name" value="IMS"/>
    <property type="match status" value="1"/>
</dbReference>
<evidence type="ECO:0000313" key="7">
    <source>
        <dbReference type="EMBL" id="OEU38390.1"/>
    </source>
</evidence>
<dbReference type="InterPro" id="IPR017961">
    <property type="entry name" value="DNA_pol_Y-fam_little_finger"/>
</dbReference>
<dbReference type="InterPro" id="IPR043502">
    <property type="entry name" value="DNA/RNA_pol_sf"/>
</dbReference>
<dbReference type="PANTHER" id="PTHR11076">
    <property type="entry name" value="DNA REPAIR POLYMERASE UMUC / TRANSFERASE FAMILY MEMBER"/>
    <property type="match status" value="1"/>
</dbReference>
<organism evidence="7">
    <name type="scientific">Lactococcus cremoris subsp. cremoris IBB477</name>
    <dbReference type="NCBI Taxonomy" id="1449093"/>
    <lineage>
        <taxon>Bacteria</taxon>
        <taxon>Bacillati</taxon>
        <taxon>Bacillota</taxon>
        <taxon>Bacilli</taxon>
        <taxon>Lactobacillales</taxon>
        <taxon>Streptococcaceae</taxon>
        <taxon>Lactococcus</taxon>
        <taxon>Lactococcus cremoris subsp. cremoris</taxon>
    </lineage>
</organism>
<dbReference type="EMBL" id="JMMZ01000041">
    <property type="protein sequence ID" value="OEU38390.1"/>
    <property type="molecule type" value="Genomic_DNA"/>
</dbReference>
<dbReference type="CDD" id="cd01700">
    <property type="entry name" value="PolY_Pol_V_umuC"/>
    <property type="match status" value="1"/>
</dbReference>
<geneLocation type="plasmid" evidence="7">
    <name>pIBB477c</name>
</geneLocation>
<gene>
    <name evidence="7" type="ORF">AJ89_14610</name>
</gene>
<evidence type="ECO:0000256" key="5">
    <source>
        <dbReference type="ARBA" id="ARBA00022932"/>
    </source>
</evidence>
<dbReference type="SUPFAM" id="SSF100879">
    <property type="entry name" value="Lesion bypass DNA polymerase (Y-family), little finger domain"/>
    <property type="match status" value="1"/>
</dbReference>
<keyword evidence="5" id="KW-0808">Transferase</keyword>
<dbReference type="GO" id="GO:0042276">
    <property type="term" value="P:error-prone translesion synthesis"/>
    <property type="evidence" value="ECO:0007669"/>
    <property type="project" value="TreeGrafter"/>
</dbReference>
<dbReference type="GO" id="GO:0006260">
    <property type="term" value="P:DNA replication"/>
    <property type="evidence" value="ECO:0007669"/>
    <property type="project" value="UniProtKB-KW"/>
</dbReference>
<evidence type="ECO:0000259" key="6">
    <source>
        <dbReference type="PROSITE" id="PS50173"/>
    </source>
</evidence>
<dbReference type="InterPro" id="IPR036775">
    <property type="entry name" value="DNA_pol_Y-fam_lit_finger_sf"/>
</dbReference>
<sequence length="488" mass="55961">MDRKKINSFLDYSLEPRRAILFEDVKSNYASIECIERGFNPLTTSLCVMSRADNSNGLILAASPTFKKVFGMSNVSHSKELPFLVHNRKFNYHLWHRKHTDIFGQTVEPDPKYIAEVERWARQTYIVPPQMLLYIKKNLEVINILREITSIDEIHAYSIDESCLDVTESLDFFFPEITNKYEQMDKLAQMLQRKIYHQTGLYVTIGMGDNPLLAKLAMDNYAKHNSNMRALIRYEDVPSKVWSISDMTDFWGINVRTEARLNKLGIHSIKELAHADPDMLKRELGVIGLQQFFHANGIDETRLTDKYKRKSVSFSNSQTLPRDYTRKSEIGLIINEMAEQVAVRLRKSKKKATNFSLFVGFSMADYKKSLSVSRKIEPTSSTKDLQEIATRLFNEKYDEGAVRRIGVSANNLIDEPYQLISLFDSDEENEETIKQKKDEAVQEALDSIRQKYHFVSVQKATVLKKGSRAVARSKMVGGHSAGGLEGLN</sequence>
<evidence type="ECO:0000256" key="4">
    <source>
        <dbReference type="ARBA" id="ARBA00022705"/>
    </source>
</evidence>
<comment type="similarity">
    <text evidence="1">Belongs to the DNA polymerase type-Y family.</text>
</comment>
<dbReference type="RefSeq" id="WP_075070783.1">
    <property type="nucleotide sequence ID" value="NZ_CM007356.1"/>
</dbReference>
<dbReference type="PANTHER" id="PTHR11076:SF35">
    <property type="entry name" value="DNA REPAIR PROTEIN HOMOLOG YOBH"/>
    <property type="match status" value="1"/>
</dbReference>
<dbReference type="SUPFAM" id="SSF56672">
    <property type="entry name" value="DNA/RNA polymerases"/>
    <property type="match status" value="1"/>
</dbReference>
<keyword evidence="3" id="KW-0548">Nucleotidyltransferase</keyword>
<dbReference type="GO" id="GO:0003887">
    <property type="term" value="F:DNA-directed DNA polymerase activity"/>
    <property type="evidence" value="ECO:0007669"/>
    <property type="project" value="UniProtKB-KW"/>
</dbReference>
<dbReference type="GO" id="GO:0006281">
    <property type="term" value="P:DNA repair"/>
    <property type="evidence" value="ECO:0007669"/>
    <property type="project" value="InterPro"/>
</dbReference>
<dbReference type="Proteomes" id="UP000176236">
    <property type="component" value="Plasmid pIBB477c"/>
</dbReference>
<keyword evidence="5" id="KW-0239">DNA-directed DNA polymerase</keyword>
<keyword evidence="4" id="KW-0235">DNA replication</keyword>